<keyword evidence="1" id="KW-0812">Transmembrane</keyword>
<evidence type="ECO:0000259" key="2">
    <source>
        <dbReference type="Pfam" id="PF24800"/>
    </source>
</evidence>
<feature type="transmembrane region" description="Helical" evidence="1">
    <location>
        <begin position="141"/>
        <end position="163"/>
    </location>
</feature>
<dbReference type="Pfam" id="PF24800">
    <property type="entry name" value="DUF7702"/>
    <property type="match status" value="1"/>
</dbReference>
<feature type="transmembrane region" description="Helical" evidence="1">
    <location>
        <begin position="184"/>
        <end position="201"/>
    </location>
</feature>
<dbReference type="InterPro" id="IPR056119">
    <property type="entry name" value="DUF7702"/>
</dbReference>
<dbReference type="EMBL" id="JAGTJQ010000008">
    <property type="protein sequence ID" value="KAH7025673.1"/>
    <property type="molecule type" value="Genomic_DNA"/>
</dbReference>
<organism evidence="3 4">
    <name type="scientific">Microdochium trichocladiopsis</name>
    <dbReference type="NCBI Taxonomy" id="1682393"/>
    <lineage>
        <taxon>Eukaryota</taxon>
        <taxon>Fungi</taxon>
        <taxon>Dikarya</taxon>
        <taxon>Ascomycota</taxon>
        <taxon>Pezizomycotina</taxon>
        <taxon>Sordariomycetes</taxon>
        <taxon>Xylariomycetidae</taxon>
        <taxon>Xylariales</taxon>
        <taxon>Microdochiaceae</taxon>
        <taxon>Microdochium</taxon>
    </lineage>
</organism>
<keyword evidence="1" id="KW-1133">Transmembrane helix</keyword>
<name>A0A9P8Y1Y7_9PEZI</name>
<gene>
    <name evidence="3" type="ORF">B0I36DRAFT_365351</name>
</gene>
<evidence type="ECO:0000313" key="3">
    <source>
        <dbReference type="EMBL" id="KAH7025673.1"/>
    </source>
</evidence>
<feature type="transmembrane region" description="Helical" evidence="1">
    <location>
        <begin position="221"/>
        <end position="245"/>
    </location>
</feature>
<evidence type="ECO:0000256" key="1">
    <source>
        <dbReference type="SAM" id="Phobius"/>
    </source>
</evidence>
<dbReference type="AlphaFoldDB" id="A0A9P8Y1Y7"/>
<accession>A0A9P8Y1Y7</accession>
<feature type="transmembrane region" description="Helical" evidence="1">
    <location>
        <begin position="106"/>
        <end position="129"/>
    </location>
</feature>
<evidence type="ECO:0000313" key="4">
    <source>
        <dbReference type="Proteomes" id="UP000756346"/>
    </source>
</evidence>
<feature type="transmembrane region" description="Helical" evidence="1">
    <location>
        <begin position="72"/>
        <end position="94"/>
    </location>
</feature>
<keyword evidence="1" id="KW-0472">Membrane</keyword>
<dbReference type="GeneID" id="70188665"/>
<proteinExistence type="predicted"/>
<dbReference type="Proteomes" id="UP000756346">
    <property type="component" value="Unassembled WGS sequence"/>
</dbReference>
<feature type="domain" description="DUF7702" evidence="2">
    <location>
        <begin position="4"/>
        <end position="245"/>
    </location>
</feature>
<feature type="transmembrane region" description="Helical" evidence="1">
    <location>
        <begin position="6"/>
        <end position="28"/>
    </location>
</feature>
<dbReference type="RefSeq" id="XP_046008890.1">
    <property type="nucleotide sequence ID" value="XM_046159119.1"/>
</dbReference>
<keyword evidence="4" id="KW-1185">Reference proteome</keyword>
<protein>
    <recommendedName>
        <fullName evidence="2">DUF7702 domain-containing protein</fullName>
    </recommendedName>
</protein>
<dbReference type="PANTHER" id="PTHR42109">
    <property type="entry name" value="UNPLACED GENOMIC SCAFFOLD UM_SCAF_CONTIG_1.265, WHOLE GENOME SHOTGUN SEQUENCE"/>
    <property type="match status" value="1"/>
</dbReference>
<dbReference type="OrthoDB" id="2560628at2759"/>
<sequence>MTLSTQSAVSVVQLAFFIPFLFLSGWMIVKHGFRSAGGGWRYITILGLLRIIGSSCEIAGESSPTNKSLRTVVLICNSIGLAPLLLQCTGLVTRANISIKSLPNRFFSIANLVGTAGMVIAIIGAVKAVNSTSGQFEINDFMVAGISLFIVLFALTLLAVVSMGTGMSTIASSTHREHLGARRIVMALALCVPFLVVRIVYACIGTYGKNTNYMPGMGDPLVYLGMTVITEIIVVCICLALGIILPAPSDPVAEYKGYAGSGRV</sequence>
<comment type="caution">
    <text evidence="3">The sequence shown here is derived from an EMBL/GenBank/DDBJ whole genome shotgun (WGS) entry which is preliminary data.</text>
</comment>
<reference evidence="3" key="1">
    <citation type="journal article" date="2021" name="Nat. Commun.">
        <title>Genetic determinants of endophytism in the Arabidopsis root mycobiome.</title>
        <authorList>
            <person name="Mesny F."/>
            <person name="Miyauchi S."/>
            <person name="Thiergart T."/>
            <person name="Pickel B."/>
            <person name="Atanasova L."/>
            <person name="Karlsson M."/>
            <person name="Huettel B."/>
            <person name="Barry K.W."/>
            <person name="Haridas S."/>
            <person name="Chen C."/>
            <person name="Bauer D."/>
            <person name="Andreopoulos W."/>
            <person name="Pangilinan J."/>
            <person name="LaButti K."/>
            <person name="Riley R."/>
            <person name="Lipzen A."/>
            <person name="Clum A."/>
            <person name="Drula E."/>
            <person name="Henrissat B."/>
            <person name="Kohler A."/>
            <person name="Grigoriev I.V."/>
            <person name="Martin F.M."/>
            <person name="Hacquard S."/>
        </authorList>
    </citation>
    <scope>NUCLEOTIDE SEQUENCE</scope>
    <source>
        <strain evidence="3">MPI-CAGE-CH-0230</strain>
    </source>
</reference>
<dbReference type="PANTHER" id="PTHR42109:SF2">
    <property type="entry name" value="INTEGRAL MEMBRANE PROTEIN"/>
    <property type="match status" value="1"/>
</dbReference>